<dbReference type="AlphaFoldDB" id="A0A9Q3CIM3"/>
<accession>A0A9Q3CIM3</accession>
<dbReference type="InterPro" id="IPR041588">
    <property type="entry name" value="Integrase_H2C2"/>
</dbReference>
<dbReference type="InterPro" id="IPR012337">
    <property type="entry name" value="RNaseH-like_sf"/>
</dbReference>
<dbReference type="PANTHER" id="PTHR37984">
    <property type="entry name" value="PROTEIN CBG26694"/>
    <property type="match status" value="1"/>
</dbReference>
<sequence>MVLCSRMLINTILLEFYEKTYSGNLSEDKKMERIKTYSWWPSWKRKFIEYFHRFDRCQKENKANDKRFDLIIHIQEPSTPWEVVYMDWVTAIPPGGDKSNNACLVIVDRYSKTLIFLSFNENNTAMDTALLIWNRVISHTGLFKNIISDRDLKFTSALWRNLHKPLLTKLLVSTAYHPQTDKLEERMIKTLEDMIRRCCAYGLELKDSDGFTHHWCTLITELELAYKTSIHDSTGKTPAMLKKGWNPKLPVDTFKKDLFDIHPTSSRFELLLDKVSHHQNQSKTDSFEYAKKRWDKSHQTPELELRPQINSHTVDLVLNRFIS</sequence>
<dbReference type="Proteomes" id="UP000765509">
    <property type="component" value="Unassembled WGS sequence"/>
</dbReference>
<gene>
    <name evidence="3" type="ORF">O181_023500</name>
</gene>
<dbReference type="PANTHER" id="PTHR37984:SF5">
    <property type="entry name" value="PROTEIN NYNRIN-LIKE"/>
    <property type="match status" value="1"/>
</dbReference>
<proteinExistence type="predicted"/>
<dbReference type="GO" id="GO:0015074">
    <property type="term" value="P:DNA integration"/>
    <property type="evidence" value="ECO:0007669"/>
    <property type="project" value="InterPro"/>
</dbReference>
<dbReference type="SUPFAM" id="SSF53098">
    <property type="entry name" value="Ribonuclease H-like"/>
    <property type="match status" value="1"/>
</dbReference>
<dbReference type="InterPro" id="IPR036397">
    <property type="entry name" value="RNaseH_sf"/>
</dbReference>
<keyword evidence="1" id="KW-0694">RNA-binding</keyword>
<organism evidence="3 4">
    <name type="scientific">Austropuccinia psidii MF-1</name>
    <dbReference type="NCBI Taxonomy" id="1389203"/>
    <lineage>
        <taxon>Eukaryota</taxon>
        <taxon>Fungi</taxon>
        <taxon>Dikarya</taxon>
        <taxon>Basidiomycota</taxon>
        <taxon>Pucciniomycotina</taxon>
        <taxon>Pucciniomycetes</taxon>
        <taxon>Pucciniales</taxon>
        <taxon>Sphaerophragmiaceae</taxon>
        <taxon>Austropuccinia</taxon>
    </lineage>
</organism>
<dbReference type="InterPro" id="IPR001584">
    <property type="entry name" value="Integrase_cat-core"/>
</dbReference>
<feature type="domain" description="Integrase catalytic" evidence="2">
    <location>
        <begin position="76"/>
        <end position="246"/>
    </location>
</feature>
<dbReference type="EMBL" id="AVOT02007384">
    <property type="protein sequence ID" value="MBW0483785.1"/>
    <property type="molecule type" value="Genomic_DNA"/>
</dbReference>
<dbReference type="GO" id="GO:0005634">
    <property type="term" value="C:nucleus"/>
    <property type="evidence" value="ECO:0007669"/>
    <property type="project" value="UniProtKB-ARBA"/>
</dbReference>
<evidence type="ECO:0000313" key="3">
    <source>
        <dbReference type="EMBL" id="MBW0483785.1"/>
    </source>
</evidence>
<dbReference type="PROSITE" id="PS50994">
    <property type="entry name" value="INTEGRASE"/>
    <property type="match status" value="1"/>
</dbReference>
<name>A0A9Q3CIM3_9BASI</name>
<evidence type="ECO:0000256" key="1">
    <source>
        <dbReference type="ARBA" id="ARBA00022884"/>
    </source>
</evidence>
<dbReference type="GO" id="GO:0003723">
    <property type="term" value="F:RNA binding"/>
    <property type="evidence" value="ECO:0007669"/>
    <property type="project" value="UniProtKB-KW"/>
</dbReference>
<keyword evidence="4" id="KW-1185">Reference proteome</keyword>
<dbReference type="InterPro" id="IPR050951">
    <property type="entry name" value="Retrovirus_Pol_polyprotein"/>
</dbReference>
<evidence type="ECO:0000259" key="2">
    <source>
        <dbReference type="PROSITE" id="PS50994"/>
    </source>
</evidence>
<reference evidence="3" key="1">
    <citation type="submission" date="2021-03" db="EMBL/GenBank/DDBJ databases">
        <title>Draft genome sequence of rust myrtle Austropuccinia psidii MF-1, a brazilian biotype.</title>
        <authorList>
            <person name="Quecine M.C."/>
            <person name="Pachon D.M.R."/>
            <person name="Bonatelli M.L."/>
            <person name="Correr F.H."/>
            <person name="Franceschini L.M."/>
            <person name="Leite T.F."/>
            <person name="Margarido G.R.A."/>
            <person name="Almeida C.A."/>
            <person name="Ferrarezi J.A."/>
            <person name="Labate C.A."/>
        </authorList>
    </citation>
    <scope>NUCLEOTIDE SEQUENCE</scope>
    <source>
        <strain evidence="3">MF-1</strain>
    </source>
</reference>
<comment type="caution">
    <text evidence="3">The sequence shown here is derived from an EMBL/GenBank/DDBJ whole genome shotgun (WGS) entry which is preliminary data.</text>
</comment>
<evidence type="ECO:0000313" key="4">
    <source>
        <dbReference type="Proteomes" id="UP000765509"/>
    </source>
</evidence>
<dbReference type="Gene3D" id="3.30.420.10">
    <property type="entry name" value="Ribonuclease H-like superfamily/Ribonuclease H"/>
    <property type="match status" value="1"/>
</dbReference>
<protein>
    <recommendedName>
        <fullName evidence="2">Integrase catalytic domain-containing protein</fullName>
    </recommendedName>
</protein>
<dbReference type="Pfam" id="PF17921">
    <property type="entry name" value="Integrase_H2C2"/>
    <property type="match status" value="1"/>
</dbReference>
<dbReference type="OrthoDB" id="2288803at2759"/>